<keyword evidence="5" id="KW-0732">Signal</keyword>
<evidence type="ECO:0000259" key="7">
    <source>
        <dbReference type="PROSITE" id="PS00624"/>
    </source>
</evidence>
<reference evidence="9" key="1">
    <citation type="submission" date="2025-08" db="UniProtKB">
        <authorList>
            <consortium name="RefSeq"/>
        </authorList>
    </citation>
    <scope>IDENTIFICATION</scope>
    <source>
        <tissue evidence="9">Whole larvae</tissue>
    </source>
</reference>
<evidence type="ECO:0000256" key="5">
    <source>
        <dbReference type="SAM" id="SignalP"/>
    </source>
</evidence>
<evidence type="ECO:0000259" key="6">
    <source>
        <dbReference type="PROSITE" id="PS00623"/>
    </source>
</evidence>
<dbReference type="PROSITE" id="PS00624">
    <property type="entry name" value="GMC_OXRED_2"/>
    <property type="match status" value="1"/>
</dbReference>
<organism evidence="8 9">
    <name type="scientific">Galleria mellonella</name>
    <name type="common">Greater wax moth</name>
    <dbReference type="NCBI Taxonomy" id="7137"/>
    <lineage>
        <taxon>Eukaryota</taxon>
        <taxon>Metazoa</taxon>
        <taxon>Ecdysozoa</taxon>
        <taxon>Arthropoda</taxon>
        <taxon>Hexapoda</taxon>
        <taxon>Insecta</taxon>
        <taxon>Pterygota</taxon>
        <taxon>Neoptera</taxon>
        <taxon>Endopterygota</taxon>
        <taxon>Lepidoptera</taxon>
        <taxon>Glossata</taxon>
        <taxon>Ditrysia</taxon>
        <taxon>Pyraloidea</taxon>
        <taxon>Pyralidae</taxon>
        <taxon>Galleriinae</taxon>
        <taxon>Galleria</taxon>
    </lineage>
</organism>
<comment type="similarity">
    <text evidence="1 4">Belongs to the GMC oxidoreductase family.</text>
</comment>
<dbReference type="GO" id="GO:0050660">
    <property type="term" value="F:flavin adenine dinucleotide binding"/>
    <property type="evidence" value="ECO:0007669"/>
    <property type="project" value="InterPro"/>
</dbReference>
<evidence type="ECO:0000256" key="1">
    <source>
        <dbReference type="ARBA" id="ARBA00010790"/>
    </source>
</evidence>
<proteinExistence type="inferred from homology"/>
<feature type="chain" id="PRO_5027057632" evidence="5">
    <location>
        <begin position="26"/>
        <end position="624"/>
    </location>
</feature>
<keyword evidence="8" id="KW-1185">Reference proteome</keyword>
<protein>
    <submittedName>
        <fullName evidence="9">Glucose dehydrogenase [FAD, quinone]-like</fullName>
    </submittedName>
</protein>
<dbReference type="GO" id="GO:0016614">
    <property type="term" value="F:oxidoreductase activity, acting on CH-OH group of donors"/>
    <property type="evidence" value="ECO:0007669"/>
    <property type="project" value="InterPro"/>
</dbReference>
<dbReference type="Pfam" id="PF05199">
    <property type="entry name" value="GMC_oxred_C"/>
    <property type="match status" value="1"/>
</dbReference>
<dbReference type="PANTHER" id="PTHR11552:SF158">
    <property type="entry name" value="GH23626P-RELATED"/>
    <property type="match status" value="1"/>
</dbReference>
<dbReference type="Gene3D" id="3.30.560.10">
    <property type="entry name" value="Glucose Oxidase, domain 3"/>
    <property type="match status" value="1"/>
</dbReference>
<feature type="domain" description="Glucose-methanol-choline oxidoreductase N-terminal" evidence="6">
    <location>
        <begin position="138"/>
        <end position="161"/>
    </location>
</feature>
<feature type="domain" description="Glucose-methanol-choline oxidoreductase N-terminal" evidence="7">
    <location>
        <begin position="314"/>
        <end position="328"/>
    </location>
</feature>
<dbReference type="Gene3D" id="3.50.50.60">
    <property type="entry name" value="FAD/NAD(P)-binding domain"/>
    <property type="match status" value="1"/>
</dbReference>
<comment type="cofactor">
    <cofactor evidence="3">
        <name>FAD</name>
        <dbReference type="ChEBI" id="CHEBI:57692"/>
    </cofactor>
</comment>
<keyword evidence="4" id="KW-0285">Flavoprotein</keyword>
<dbReference type="InterPro" id="IPR007867">
    <property type="entry name" value="GMC_OxRtase_C"/>
</dbReference>
<feature type="binding site" evidence="3">
    <location>
        <position position="140"/>
    </location>
    <ligand>
        <name>FAD</name>
        <dbReference type="ChEBI" id="CHEBI:57692"/>
    </ligand>
</feature>
<dbReference type="PIRSF" id="PIRSF000137">
    <property type="entry name" value="Alcohol_oxidase"/>
    <property type="match status" value="1"/>
</dbReference>
<dbReference type="OrthoDB" id="269227at2759"/>
<evidence type="ECO:0000313" key="8">
    <source>
        <dbReference type="Proteomes" id="UP001652740"/>
    </source>
</evidence>
<evidence type="ECO:0000256" key="2">
    <source>
        <dbReference type="PIRSR" id="PIRSR000137-1"/>
    </source>
</evidence>
<evidence type="ECO:0000256" key="3">
    <source>
        <dbReference type="PIRSR" id="PIRSR000137-2"/>
    </source>
</evidence>
<feature type="binding site" evidence="3">
    <location>
        <position position="277"/>
    </location>
    <ligand>
        <name>FAD</name>
        <dbReference type="ChEBI" id="CHEBI:57692"/>
    </ligand>
</feature>
<dbReference type="InterPro" id="IPR012132">
    <property type="entry name" value="GMC_OxRdtase"/>
</dbReference>
<feature type="signal peptide" evidence="5">
    <location>
        <begin position="1"/>
        <end position="25"/>
    </location>
</feature>
<dbReference type="InterPro" id="IPR036188">
    <property type="entry name" value="FAD/NAD-bd_sf"/>
</dbReference>
<dbReference type="PANTHER" id="PTHR11552">
    <property type="entry name" value="GLUCOSE-METHANOL-CHOLINE GMC OXIDOREDUCTASE"/>
    <property type="match status" value="1"/>
</dbReference>
<dbReference type="InterPro" id="IPR000172">
    <property type="entry name" value="GMC_OxRdtase_N"/>
</dbReference>
<sequence length="624" mass="70630">MRPQFRALNLVALWVLITILPQTSTQTFDPVSSFLNFLNEGSRNFDNEPPDQANLFSEYDFIVVGAGTAGCVIANRLTEISKWKVLLIEAGVNENFVMDIPLVANYLQFTPANWRYKTKPSNKYCAGFENQQCNWPRGKVVGGSSVLNYMIYTRGMQADYDRWKKMGNEGWGWDDVLPYFKKIENFGIKKFDNEAYHGYDGYLSIEHAPYRTTKAKAWVKAAQQFGFKYGDHNGPNPSGVSYLQLSMKNGTRHSSSRAYLHPIRKRNNLYLSKGSMVTKLLFDDTKTKIIGVELEKHNIKHKILANKEVIVTAGAINSPQLLMLSGIGPKDHLESLNIPIVQDLPVGYNLMDHIAAGGLQFTVNPQNTSVSTEFILNHLELVFKWMRTHKGPMSIPGGCEALVFMDLNDKFNPLGWPDLELLFIAGGLNSDPMLPRNFGFDEQIFTDTYGPLQNAETFMVFPMLMRPKSKGRILLESRNPKVHPTIIPNYFEYKEDLQKIVEGIKVAINITRQPALRKLGTKLYDVPIEECLKYGPFGSDEYFECQAQMFTFTIYHQSGTCKMGDKNDPSAVVNERLKVHGIKNLRVIDASIMPEIVSSHTNAPVFMIAEKGSDMIKQDWGILQ</sequence>
<feature type="active site" description="Proton acceptor" evidence="2">
    <location>
        <position position="600"/>
    </location>
</feature>
<name>A0A6J1WS07_GALME</name>
<evidence type="ECO:0000313" key="9">
    <source>
        <dbReference type="RefSeq" id="XP_026754849.1"/>
    </source>
</evidence>
<dbReference type="Proteomes" id="UP001652740">
    <property type="component" value="Unplaced"/>
</dbReference>
<keyword evidence="3 4" id="KW-0274">FAD</keyword>
<accession>A0A6J1WS07</accession>
<feature type="active site" description="Proton donor" evidence="2">
    <location>
        <position position="556"/>
    </location>
</feature>
<dbReference type="KEGG" id="gmw:113514950"/>
<dbReference type="SUPFAM" id="SSF51905">
    <property type="entry name" value="FAD/NAD(P)-binding domain"/>
    <property type="match status" value="1"/>
</dbReference>
<dbReference type="GeneID" id="113514950"/>
<dbReference type="AlphaFoldDB" id="A0A6J1WS07"/>
<gene>
    <name evidence="9" type="primary">LOC113514950</name>
</gene>
<dbReference type="Pfam" id="PF00732">
    <property type="entry name" value="GMC_oxred_N"/>
    <property type="match status" value="1"/>
</dbReference>
<dbReference type="PROSITE" id="PS00623">
    <property type="entry name" value="GMC_OXRED_1"/>
    <property type="match status" value="1"/>
</dbReference>
<dbReference type="RefSeq" id="XP_026754849.1">
    <property type="nucleotide sequence ID" value="XM_026899048.3"/>
</dbReference>
<evidence type="ECO:0000256" key="4">
    <source>
        <dbReference type="RuleBase" id="RU003968"/>
    </source>
</evidence>
<dbReference type="SUPFAM" id="SSF54373">
    <property type="entry name" value="FAD-linked reductases, C-terminal domain"/>
    <property type="match status" value="1"/>
</dbReference>